<comment type="caution">
    <text evidence="3">The sequence shown here is derived from an EMBL/GenBank/DDBJ whole genome shotgun (WGS) entry which is preliminary data.</text>
</comment>
<feature type="region of interest" description="Disordered" evidence="1">
    <location>
        <begin position="45"/>
        <end position="66"/>
    </location>
</feature>
<feature type="compositionally biased region" description="Basic residues" evidence="1">
    <location>
        <begin position="141"/>
        <end position="150"/>
    </location>
</feature>
<evidence type="ECO:0000313" key="4">
    <source>
        <dbReference type="Proteomes" id="UP001152523"/>
    </source>
</evidence>
<gene>
    <name evidence="3" type="ORF">CEPIT_LOCUS16621</name>
</gene>
<evidence type="ECO:0000259" key="2">
    <source>
        <dbReference type="Pfam" id="PF14309"/>
    </source>
</evidence>
<accession>A0AAV0DR49</accession>
<dbReference type="PANTHER" id="PTHR46836:SF7">
    <property type="entry name" value="PHOSPHATIDYLINOSITOL N-ACETYGLUCOSAMINLYTRANSFERASE SUBUNIT P-LIKE PROTEIN"/>
    <property type="match status" value="1"/>
</dbReference>
<evidence type="ECO:0000313" key="3">
    <source>
        <dbReference type="EMBL" id="CAH9104012.1"/>
    </source>
</evidence>
<protein>
    <recommendedName>
        <fullName evidence="2">DUF4378 domain-containing protein</fullName>
    </recommendedName>
</protein>
<dbReference type="AlphaFoldDB" id="A0AAV0DR49"/>
<feature type="region of interest" description="Disordered" evidence="1">
    <location>
        <begin position="116"/>
        <end position="150"/>
    </location>
</feature>
<name>A0AAV0DR49_9ASTE</name>
<dbReference type="Proteomes" id="UP001152523">
    <property type="component" value="Unassembled WGS sequence"/>
</dbReference>
<feature type="domain" description="DUF4378" evidence="2">
    <location>
        <begin position="378"/>
        <end position="533"/>
    </location>
</feature>
<feature type="compositionally biased region" description="Basic and acidic residues" evidence="1">
    <location>
        <begin position="45"/>
        <end position="59"/>
    </location>
</feature>
<keyword evidence="4" id="KW-1185">Reference proteome</keyword>
<dbReference type="Pfam" id="PF14309">
    <property type="entry name" value="DUF4378"/>
    <property type="match status" value="1"/>
</dbReference>
<dbReference type="InterPro" id="IPR025486">
    <property type="entry name" value="DUF4378"/>
</dbReference>
<sequence>MQIYPEAKQVSRIRWPKEAQERKEDVKQHKYRLLGFLRKPKKKDHLSNLRSHLELEKPNDMQIPDGDFEPPRQSFWEPMEAAKEAKAQIFEMWKMTEGFQEVEVISGNSTLEEMFSPSYSVDGDKKRESGYPLGTSSKDGWKKKPLKKKKKKSKASQYSWCLWPSQGAVRDFSKFNGHSEMDDYPETDWSEREMDLEKIDMHAFSKRNSCLLYDSSDNNNNSKRLDPSFVQKAAVRQDMFQGFQQDRLVAMKDARIERESLKILKEAHQTSPTSVLEPPFQGPRTECFDRLMPDSHSLEPQLQLHETISWDSYSGEPEIDVSSNEDTNKETILWDTYSDEPEIDVSSDEDTKKESVSDFSQHHLGAFIEEESSSRSRDYSYLVDVLDESPTILKLQGIDSLECPISSLVFERLENKYGKHNNSWPKWGRRLLFDRINASMSELLHSYYIENIFYLEAKSLKARYDDGLTLGRNNVEEQLWRLLLVDEGEEKGMCYKDLPQKAVLGTKWLKLESEISIVCQEIEDCMFEELTSELVLTCSSLHISSFN</sequence>
<reference evidence="3" key="1">
    <citation type="submission" date="2022-07" db="EMBL/GenBank/DDBJ databases">
        <authorList>
            <person name="Macas J."/>
            <person name="Novak P."/>
            <person name="Neumann P."/>
        </authorList>
    </citation>
    <scope>NUCLEOTIDE SEQUENCE</scope>
</reference>
<dbReference type="PANTHER" id="PTHR46836">
    <property type="entry name" value="AFADIN"/>
    <property type="match status" value="1"/>
</dbReference>
<dbReference type="EMBL" id="CAMAPF010000124">
    <property type="protein sequence ID" value="CAH9104012.1"/>
    <property type="molecule type" value="Genomic_DNA"/>
</dbReference>
<evidence type="ECO:0000256" key="1">
    <source>
        <dbReference type="SAM" id="MobiDB-lite"/>
    </source>
</evidence>
<proteinExistence type="predicted"/>
<organism evidence="3 4">
    <name type="scientific">Cuscuta epithymum</name>
    <dbReference type="NCBI Taxonomy" id="186058"/>
    <lineage>
        <taxon>Eukaryota</taxon>
        <taxon>Viridiplantae</taxon>
        <taxon>Streptophyta</taxon>
        <taxon>Embryophyta</taxon>
        <taxon>Tracheophyta</taxon>
        <taxon>Spermatophyta</taxon>
        <taxon>Magnoliopsida</taxon>
        <taxon>eudicotyledons</taxon>
        <taxon>Gunneridae</taxon>
        <taxon>Pentapetalae</taxon>
        <taxon>asterids</taxon>
        <taxon>lamiids</taxon>
        <taxon>Solanales</taxon>
        <taxon>Convolvulaceae</taxon>
        <taxon>Cuscuteae</taxon>
        <taxon>Cuscuta</taxon>
        <taxon>Cuscuta subgen. Cuscuta</taxon>
    </lineage>
</organism>
<feature type="region of interest" description="Disordered" evidence="1">
    <location>
        <begin position="313"/>
        <end position="333"/>
    </location>
</feature>